<evidence type="ECO:0000313" key="2">
    <source>
        <dbReference type="EMBL" id="RPB12026.1"/>
    </source>
</evidence>
<accession>A0A3N4KNL7</accession>
<feature type="domain" description="C2H2-type" evidence="1">
    <location>
        <begin position="174"/>
        <end position="199"/>
    </location>
</feature>
<dbReference type="AlphaFoldDB" id="A0A3N4KNL7"/>
<dbReference type="InParanoid" id="A0A3N4KNL7"/>
<proteinExistence type="predicted"/>
<organism evidence="2 3">
    <name type="scientific">Morchella conica CCBAS932</name>
    <dbReference type="NCBI Taxonomy" id="1392247"/>
    <lineage>
        <taxon>Eukaryota</taxon>
        <taxon>Fungi</taxon>
        <taxon>Dikarya</taxon>
        <taxon>Ascomycota</taxon>
        <taxon>Pezizomycotina</taxon>
        <taxon>Pezizomycetes</taxon>
        <taxon>Pezizales</taxon>
        <taxon>Morchellaceae</taxon>
        <taxon>Morchella</taxon>
    </lineage>
</organism>
<dbReference type="InterPro" id="IPR013087">
    <property type="entry name" value="Znf_C2H2_type"/>
</dbReference>
<keyword evidence="3" id="KW-1185">Reference proteome</keyword>
<dbReference type="SMART" id="SM00355">
    <property type="entry name" value="ZnF_C2H2"/>
    <property type="match status" value="2"/>
</dbReference>
<gene>
    <name evidence="2" type="ORF">P167DRAFT_605947</name>
</gene>
<dbReference type="Proteomes" id="UP000277580">
    <property type="component" value="Unassembled WGS sequence"/>
</dbReference>
<name>A0A3N4KNL7_9PEZI</name>
<evidence type="ECO:0000313" key="3">
    <source>
        <dbReference type="Proteomes" id="UP000277580"/>
    </source>
</evidence>
<dbReference type="OrthoDB" id="5305647at2759"/>
<reference evidence="2 3" key="1">
    <citation type="journal article" date="2018" name="Nat. Ecol. Evol.">
        <title>Pezizomycetes genomes reveal the molecular basis of ectomycorrhizal truffle lifestyle.</title>
        <authorList>
            <person name="Murat C."/>
            <person name="Payen T."/>
            <person name="Noel B."/>
            <person name="Kuo A."/>
            <person name="Morin E."/>
            <person name="Chen J."/>
            <person name="Kohler A."/>
            <person name="Krizsan K."/>
            <person name="Balestrini R."/>
            <person name="Da Silva C."/>
            <person name="Montanini B."/>
            <person name="Hainaut M."/>
            <person name="Levati E."/>
            <person name="Barry K.W."/>
            <person name="Belfiori B."/>
            <person name="Cichocki N."/>
            <person name="Clum A."/>
            <person name="Dockter R.B."/>
            <person name="Fauchery L."/>
            <person name="Guy J."/>
            <person name="Iotti M."/>
            <person name="Le Tacon F."/>
            <person name="Lindquist E.A."/>
            <person name="Lipzen A."/>
            <person name="Malagnac F."/>
            <person name="Mello A."/>
            <person name="Molinier V."/>
            <person name="Miyauchi S."/>
            <person name="Poulain J."/>
            <person name="Riccioni C."/>
            <person name="Rubini A."/>
            <person name="Sitrit Y."/>
            <person name="Splivallo R."/>
            <person name="Traeger S."/>
            <person name="Wang M."/>
            <person name="Zifcakova L."/>
            <person name="Wipf D."/>
            <person name="Zambonelli A."/>
            <person name="Paolocci F."/>
            <person name="Nowrousian M."/>
            <person name="Ottonello S."/>
            <person name="Baldrian P."/>
            <person name="Spatafora J.W."/>
            <person name="Henrissat B."/>
            <person name="Nagy L.G."/>
            <person name="Aury J.M."/>
            <person name="Wincker P."/>
            <person name="Grigoriev I.V."/>
            <person name="Bonfante P."/>
            <person name="Martin F.M."/>
        </authorList>
    </citation>
    <scope>NUCLEOTIDE SEQUENCE [LARGE SCALE GENOMIC DNA]</scope>
    <source>
        <strain evidence="2 3">CCBAS932</strain>
    </source>
</reference>
<feature type="domain" description="C2H2-type" evidence="1">
    <location>
        <begin position="210"/>
        <end position="239"/>
    </location>
</feature>
<evidence type="ECO:0000259" key="1">
    <source>
        <dbReference type="SMART" id="SM00355"/>
    </source>
</evidence>
<protein>
    <recommendedName>
        <fullName evidence="1">C2H2-type domain-containing protein</fullName>
    </recommendedName>
</protein>
<sequence length="257" mass="28821">MSSDSLFQSFDGYYSLVRGSPHSSIHSNDTAMSDDHNIPDYSLNQPLAPANFDSPPLYLYDTPTGVASSPVVDLLDCQPGNQQFVGQAAMFPELHIGEQSIYNHNNYYRLSNVVSPSLWPPGEAQSIAPVPTLQAMSLATTTPRRNNRCGDDCVEGWFEGQHKCTMDEKMKLSIQCRANGCESSLTTRGRFNRHWNTKHRNGGIYARQKISCPFIGCARTGDNGFARQDNLRQHRRNVHSENIPKERRRCTGIVTIR</sequence>
<dbReference type="Gene3D" id="3.30.160.60">
    <property type="entry name" value="Classic Zinc Finger"/>
    <property type="match status" value="1"/>
</dbReference>
<dbReference type="EMBL" id="ML119131">
    <property type="protein sequence ID" value="RPB12026.1"/>
    <property type="molecule type" value="Genomic_DNA"/>
</dbReference>